<dbReference type="PATRIC" id="fig|1441730.3.peg.4806"/>
<comment type="caution">
    <text evidence="2">The sequence shown here is derived from an EMBL/GenBank/DDBJ whole genome shotgun (WGS) entry which is preliminary data.</text>
</comment>
<gene>
    <name evidence="2" type="ORF">Z045_22965</name>
</gene>
<evidence type="ECO:0000256" key="1">
    <source>
        <dbReference type="SAM" id="MobiDB-lite"/>
    </source>
</evidence>
<organism evidence="2 3">
    <name type="scientific">Rhodococcus pyridinivorans KG-16</name>
    <dbReference type="NCBI Taxonomy" id="1441730"/>
    <lineage>
        <taxon>Bacteria</taxon>
        <taxon>Bacillati</taxon>
        <taxon>Actinomycetota</taxon>
        <taxon>Actinomycetes</taxon>
        <taxon>Mycobacteriales</taxon>
        <taxon>Nocardiaceae</taxon>
        <taxon>Rhodococcus</taxon>
    </lineage>
</organism>
<sequence length="64" mass="7149">MDNAPKHGSGRPEDNDDLTGQKIKHLVDKLEQKVEKEREEEGAPGNVADRVKTEKVEPDDQAPE</sequence>
<reference evidence="2 3" key="2">
    <citation type="journal article" date="2016" name="Genome Announc.">
        <title>Draft Genome Sequence of a Versatile Hydrocarbon-Degrading Bacterium, Rhodococcus pyridinivorans Strain KG-16, Collected from Oil Fields in India.</title>
        <authorList>
            <person name="Aggarwal R.K."/>
            <person name="Dawar C."/>
            <person name="Phanindranath R."/>
            <person name="Mutnuri L."/>
            <person name="Dayal A.M."/>
        </authorList>
    </citation>
    <scope>NUCLEOTIDE SEQUENCE [LARGE SCALE GENOMIC DNA]</scope>
    <source>
        <strain evidence="2 3">KG-16</strain>
    </source>
</reference>
<protein>
    <submittedName>
        <fullName evidence="2">Uncharacterized protein</fullName>
    </submittedName>
</protein>
<accession>A0A0V9UET3</accession>
<feature type="compositionally biased region" description="Basic and acidic residues" evidence="1">
    <location>
        <begin position="25"/>
        <end position="41"/>
    </location>
</feature>
<name>A0A0V9UET3_9NOCA</name>
<feature type="compositionally biased region" description="Basic and acidic residues" evidence="1">
    <location>
        <begin position="49"/>
        <end position="58"/>
    </location>
</feature>
<reference evidence="3" key="1">
    <citation type="submission" date="2015-01" db="EMBL/GenBank/DDBJ databases">
        <title>Draft genome sequence of Rhodococcus pyridinivorans strain KG-16, a hydrocarbon-degrading bacterium.</title>
        <authorList>
            <person name="Aggarwal R.K."/>
            <person name="Dawar C."/>
        </authorList>
    </citation>
    <scope>NUCLEOTIDE SEQUENCE [LARGE SCALE GENOMIC DNA]</scope>
    <source>
        <strain evidence="3">KG-16</strain>
    </source>
</reference>
<dbReference type="AlphaFoldDB" id="A0A0V9UET3"/>
<dbReference type="RefSeq" id="WP_060654362.1">
    <property type="nucleotide sequence ID" value="NZ_AZXY01000015.1"/>
</dbReference>
<feature type="region of interest" description="Disordered" evidence="1">
    <location>
        <begin position="1"/>
        <end position="64"/>
    </location>
</feature>
<dbReference type="Proteomes" id="UP000053060">
    <property type="component" value="Unassembled WGS sequence"/>
</dbReference>
<proteinExistence type="predicted"/>
<dbReference type="EMBL" id="AZXY01000015">
    <property type="protein sequence ID" value="KSZ56463.1"/>
    <property type="molecule type" value="Genomic_DNA"/>
</dbReference>
<evidence type="ECO:0000313" key="3">
    <source>
        <dbReference type="Proteomes" id="UP000053060"/>
    </source>
</evidence>
<evidence type="ECO:0000313" key="2">
    <source>
        <dbReference type="EMBL" id="KSZ56463.1"/>
    </source>
</evidence>